<dbReference type="Proteomes" id="UP001240171">
    <property type="component" value="Unassembled WGS sequence"/>
</dbReference>
<evidence type="ECO:0000313" key="2">
    <source>
        <dbReference type="EMBL" id="MDO7907223.1"/>
    </source>
</evidence>
<gene>
    <name evidence="2" type="ORF">Q5741_12460</name>
</gene>
<name>A0ABT9CF76_9BACL</name>
<dbReference type="Pfam" id="PF13471">
    <property type="entry name" value="Transglut_core3"/>
    <property type="match status" value="1"/>
</dbReference>
<evidence type="ECO:0000313" key="3">
    <source>
        <dbReference type="Proteomes" id="UP001240171"/>
    </source>
</evidence>
<keyword evidence="3" id="KW-1185">Reference proteome</keyword>
<organism evidence="2 3">
    <name type="scientific">Paenibacillus lacisoli</name>
    <dbReference type="NCBI Taxonomy" id="3064525"/>
    <lineage>
        <taxon>Bacteria</taxon>
        <taxon>Bacillati</taxon>
        <taxon>Bacillota</taxon>
        <taxon>Bacilli</taxon>
        <taxon>Bacillales</taxon>
        <taxon>Paenibacillaceae</taxon>
        <taxon>Paenibacillus</taxon>
    </lineage>
</organism>
<accession>A0ABT9CF76</accession>
<dbReference type="EMBL" id="JAUQTB010000006">
    <property type="protein sequence ID" value="MDO7907223.1"/>
    <property type="molecule type" value="Genomic_DNA"/>
</dbReference>
<dbReference type="RefSeq" id="WP_305024429.1">
    <property type="nucleotide sequence ID" value="NZ_JAUQTB010000006.1"/>
</dbReference>
<evidence type="ECO:0000259" key="1">
    <source>
        <dbReference type="Pfam" id="PF13471"/>
    </source>
</evidence>
<dbReference type="InterPro" id="IPR053521">
    <property type="entry name" value="McjB-like"/>
</dbReference>
<sequence>MLRRLRRWFSMDRGMKLLVVEAYMYLGWARILKLLPFSRIAPSLGEQRMETPSLHSAAEETLLLRISKALATAGRYTFWESECLVMGIAAMRMLQRRGVSSTLYLGTAKDERGKLIAHAWLRSGDRYITGADKLHRYTVVQSFANYAGSYKSEGIKGHG</sequence>
<protein>
    <submittedName>
        <fullName evidence="2">Lasso peptide biosynthesis B2 protein</fullName>
    </submittedName>
</protein>
<feature type="domain" description="Microcin J25-processing protein McjB C-terminal" evidence="1">
    <location>
        <begin position="33"/>
        <end position="141"/>
    </location>
</feature>
<reference evidence="2 3" key="1">
    <citation type="submission" date="2023-07" db="EMBL/GenBank/DDBJ databases">
        <title>Paenibacillus sp. JX-17 nov. isolated from soil.</title>
        <authorList>
            <person name="Wan Y."/>
            <person name="Liu B."/>
        </authorList>
    </citation>
    <scope>NUCLEOTIDE SEQUENCE [LARGE SCALE GENOMIC DNA]</scope>
    <source>
        <strain evidence="2 3">JX-17</strain>
    </source>
</reference>
<dbReference type="InterPro" id="IPR032708">
    <property type="entry name" value="McjB_C"/>
</dbReference>
<comment type="caution">
    <text evidence="2">The sequence shown here is derived from an EMBL/GenBank/DDBJ whole genome shotgun (WGS) entry which is preliminary data.</text>
</comment>
<proteinExistence type="predicted"/>
<dbReference type="NCBIfam" id="NF033537">
    <property type="entry name" value="lasso_biosyn_B2"/>
    <property type="match status" value="1"/>
</dbReference>